<evidence type="ECO:0000313" key="2">
    <source>
        <dbReference type="Proteomes" id="UP001501725"/>
    </source>
</evidence>
<comment type="caution">
    <text evidence="1">The sequence shown here is derived from an EMBL/GenBank/DDBJ whole genome shotgun (WGS) entry which is preliminary data.</text>
</comment>
<gene>
    <name evidence="1" type="ORF">GCM10023184_18660</name>
</gene>
<sequence length="175" mass="19737">MSVKNSYPNLPTLKYMKTKVEMAEVICHLRNMPLPNEVKRATYVIFRIESANGTKGINNNYGGVQADSGRWGAEYDHLFEGTVALKENTTQKDRLFLAFKDTASFLGFLSHRLQARGLYVGGTTWKITKLRVKTVEDLALAYYREWVTGNAKAAVPEANKATITSMYKQASELFK</sequence>
<proteinExistence type="predicted"/>
<dbReference type="EMBL" id="BAABGY010000007">
    <property type="protein sequence ID" value="GAA4328652.1"/>
    <property type="molecule type" value="Genomic_DNA"/>
</dbReference>
<reference evidence="2" key="1">
    <citation type="journal article" date="2019" name="Int. J. Syst. Evol. Microbiol.">
        <title>The Global Catalogue of Microorganisms (GCM) 10K type strain sequencing project: providing services to taxonomists for standard genome sequencing and annotation.</title>
        <authorList>
            <consortium name="The Broad Institute Genomics Platform"/>
            <consortium name="The Broad Institute Genome Sequencing Center for Infectious Disease"/>
            <person name="Wu L."/>
            <person name="Ma J."/>
        </authorList>
    </citation>
    <scope>NUCLEOTIDE SEQUENCE [LARGE SCALE GENOMIC DNA]</scope>
    <source>
        <strain evidence="2">JCM 17919</strain>
    </source>
</reference>
<protein>
    <submittedName>
        <fullName evidence="1">Uncharacterized protein</fullName>
    </submittedName>
</protein>
<keyword evidence="2" id="KW-1185">Reference proteome</keyword>
<evidence type="ECO:0000313" key="1">
    <source>
        <dbReference type="EMBL" id="GAA4328652.1"/>
    </source>
</evidence>
<accession>A0ABP8GQZ6</accession>
<dbReference type="Proteomes" id="UP001501725">
    <property type="component" value="Unassembled WGS sequence"/>
</dbReference>
<organism evidence="1 2">
    <name type="scientific">Flaviaesturariibacter amylovorans</name>
    <dbReference type="NCBI Taxonomy" id="1084520"/>
    <lineage>
        <taxon>Bacteria</taxon>
        <taxon>Pseudomonadati</taxon>
        <taxon>Bacteroidota</taxon>
        <taxon>Chitinophagia</taxon>
        <taxon>Chitinophagales</taxon>
        <taxon>Chitinophagaceae</taxon>
        <taxon>Flaviaestuariibacter</taxon>
    </lineage>
</organism>
<name>A0ABP8GQZ6_9BACT</name>